<keyword evidence="1" id="KW-0812">Transmembrane</keyword>
<feature type="transmembrane region" description="Helical" evidence="1">
    <location>
        <begin position="33"/>
        <end position="54"/>
    </location>
</feature>
<dbReference type="EMBL" id="BJXJ01000037">
    <property type="protein sequence ID" value="GEM77004.1"/>
    <property type="molecule type" value="Genomic_DNA"/>
</dbReference>
<sequence length="107" mass="12288">MGKADQEIIAILKDVFRLKFVKPLESDHNLRIWMIRMTFTLSILGLLGRGVLVLAGNEISADYSSIMNTPIAFFFTLLFLHINNEIEDTSIIMFVLTWLSLMFSLYV</sequence>
<evidence type="ECO:0000313" key="3">
    <source>
        <dbReference type="Proteomes" id="UP000321922"/>
    </source>
</evidence>
<proteinExistence type="predicted"/>
<feature type="transmembrane region" description="Helical" evidence="1">
    <location>
        <begin position="89"/>
        <end position="106"/>
    </location>
</feature>
<dbReference type="OrthoDB" id="6401982at2"/>
<dbReference type="RefSeq" id="WP_039981017.1">
    <property type="nucleotide sequence ID" value="NZ_BAOJ01000050.1"/>
</dbReference>
<evidence type="ECO:0000256" key="1">
    <source>
        <dbReference type="SAM" id="Phobius"/>
    </source>
</evidence>
<gene>
    <name evidence="2" type="ORF">VSA01S_31160</name>
</gene>
<dbReference type="AlphaFoldDB" id="A0A511QI62"/>
<evidence type="ECO:0000313" key="2">
    <source>
        <dbReference type="EMBL" id="GEM77004.1"/>
    </source>
</evidence>
<protein>
    <submittedName>
        <fullName evidence="2">Uncharacterized protein</fullName>
    </submittedName>
</protein>
<dbReference type="Proteomes" id="UP000321922">
    <property type="component" value="Unassembled WGS sequence"/>
</dbReference>
<keyword evidence="1" id="KW-0472">Membrane</keyword>
<accession>A0A511QI62</accession>
<feature type="transmembrane region" description="Helical" evidence="1">
    <location>
        <begin position="66"/>
        <end position="83"/>
    </location>
</feature>
<name>A0A511QI62_9VIBR</name>
<comment type="caution">
    <text evidence="2">The sequence shown here is derived from an EMBL/GenBank/DDBJ whole genome shotgun (WGS) entry which is preliminary data.</text>
</comment>
<organism evidence="2 3">
    <name type="scientific">Vibrio sagamiensis NBRC 104589</name>
    <dbReference type="NCBI Taxonomy" id="1219064"/>
    <lineage>
        <taxon>Bacteria</taxon>
        <taxon>Pseudomonadati</taxon>
        <taxon>Pseudomonadota</taxon>
        <taxon>Gammaproteobacteria</taxon>
        <taxon>Vibrionales</taxon>
        <taxon>Vibrionaceae</taxon>
        <taxon>Vibrio</taxon>
    </lineage>
</organism>
<keyword evidence="1" id="KW-1133">Transmembrane helix</keyword>
<keyword evidence="3" id="KW-1185">Reference proteome</keyword>
<reference evidence="2 3" key="1">
    <citation type="submission" date="2019-07" db="EMBL/GenBank/DDBJ databases">
        <title>Whole genome shotgun sequence of Vibrio sagamiensis NBRC 104589.</title>
        <authorList>
            <person name="Hosoyama A."/>
            <person name="Uohara A."/>
            <person name="Ohji S."/>
            <person name="Ichikawa N."/>
        </authorList>
    </citation>
    <scope>NUCLEOTIDE SEQUENCE [LARGE SCALE GENOMIC DNA]</scope>
    <source>
        <strain evidence="2 3">NBRC 104589</strain>
    </source>
</reference>